<reference evidence="11 12" key="1">
    <citation type="journal article" date="2023" name="G3 (Bethesda)">
        <title>A chromosome-length genome assembly and annotation of blackberry (Rubus argutus, cv. 'Hillquist').</title>
        <authorList>
            <person name="Bruna T."/>
            <person name="Aryal R."/>
            <person name="Dudchenko O."/>
            <person name="Sargent D.J."/>
            <person name="Mead D."/>
            <person name="Buti M."/>
            <person name="Cavallini A."/>
            <person name="Hytonen T."/>
            <person name="Andres J."/>
            <person name="Pham M."/>
            <person name="Weisz D."/>
            <person name="Mascagni F."/>
            <person name="Usai G."/>
            <person name="Natali L."/>
            <person name="Bassil N."/>
            <person name="Fernandez G.E."/>
            <person name="Lomsadze A."/>
            <person name="Armour M."/>
            <person name="Olukolu B."/>
            <person name="Poorten T."/>
            <person name="Britton C."/>
            <person name="Davik J."/>
            <person name="Ashrafi H."/>
            <person name="Aiden E.L."/>
            <person name="Borodovsky M."/>
            <person name="Worthington M."/>
        </authorList>
    </citation>
    <scope>NUCLEOTIDE SEQUENCE [LARGE SCALE GENOMIC DNA]</scope>
    <source>
        <strain evidence="11">PI 553951</strain>
    </source>
</reference>
<name>A0AAW1Y7G9_RUBAR</name>
<evidence type="ECO:0000313" key="11">
    <source>
        <dbReference type="EMBL" id="KAK9945076.1"/>
    </source>
</evidence>
<dbReference type="GO" id="GO:0045735">
    <property type="term" value="F:nutrient reservoir activity"/>
    <property type="evidence" value="ECO:0007669"/>
    <property type="project" value="UniProtKB-KW"/>
</dbReference>
<evidence type="ECO:0000256" key="3">
    <source>
        <dbReference type="ARBA" id="ARBA00022761"/>
    </source>
</evidence>
<keyword evidence="2 9" id="KW-0732">Signal</keyword>
<keyword evidence="5" id="KW-1015">Disulfide bond</keyword>
<evidence type="ECO:0000259" key="10">
    <source>
        <dbReference type="SMART" id="SM00835"/>
    </source>
</evidence>
<dbReference type="GO" id="GO:0048316">
    <property type="term" value="P:seed development"/>
    <property type="evidence" value="ECO:0007669"/>
    <property type="project" value="UniProtKB-ARBA"/>
</dbReference>
<dbReference type="Pfam" id="PF00190">
    <property type="entry name" value="Cupin_1"/>
    <property type="match status" value="2"/>
</dbReference>
<accession>A0AAW1Y7G9</accession>
<dbReference type="GO" id="GO:0043245">
    <property type="term" value="C:extraorganismal space"/>
    <property type="evidence" value="ECO:0007669"/>
    <property type="project" value="UniProtKB-ARBA"/>
</dbReference>
<feature type="domain" description="Cupin type-1" evidence="10">
    <location>
        <begin position="309"/>
        <end position="459"/>
    </location>
</feature>
<sequence length="477" mass="53411">MAKPLALAISLCLVLLNVLFQRGCLAARPQFESSQQNACQICELQAREPDIRIDCEAGRIESWDHYRNDFQCAGIAAQRVTIEPNGLHLPSYTHSPQLMYIVKGWGVMMTALPGCPETFELSQGSQQGQEGQSYEELERRQKVRFIGEGDIVVIPSGIVHWVHNNGDTSLVAVILLDTSNHLNQLDRNPRRFYLAGNPEDEFNQQQGEGISEQRRHSGQGSNNNNIFAGFNTSLLADALNVDIETARKIQGQNVETRSQIVRVEGKLVFLHPPIRSHAQETQQGQQEQQGQQGYENGLEETLCNIALKEYLGDPRRADIYTPQAGRINVLNSNDMPILRHLSLSAETGFLYNNAIYSPHWNLFAHEVFYVIRGSARVQVVNDKGEAVLDDEVREGQLFIVPQNHGVLQKAVDNQGFEYIAFKTQDNAVINTMAGRTSVLRALPEDVLANAYQISREEARLLKYNRQETVVLSSSSSS</sequence>
<evidence type="ECO:0000256" key="7">
    <source>
        <dbReference type="ARBA" id="ARBA00081374"/>
    </source>
</evidence>
<dbReference type="EMBL" id="JBEDUW010000002">
    <property type="protein sequence ID" value="KAK9945076.1"/>
    <property type="molecule type" value="Genomic_DNA"/>
</dbReference>
<dbReference type="SUPFAM" id="SSF51182">
    <property type="entry name" value="RmlC-like cupins"/>
    <property type="match status" value="1"/>
</dbReference>
<dbReference type="InterPro" id="IPR014710">
    <property type="entry name" value="RmlC-like_jellyroll"/>
</dbReference>
<evidence type="ECO:0000256" key="4">
    <source>
        <dbReference type="ARBA" id="ARBA00023129"/>
    </source>
</evidence>
<gene>
    <name evidence="11" type="ORF">M0R45_010607</name>
</gene>
<dbReference type="Gene3D" id="2.60.120.10">
    <property type="entry name" value="Jelly Rolls"/>
    <property type="match status" value="2"/>
</dbReference>
<evidence type="ECO:0000256" key="2">
    <source>
        <dbReference type="ARBA" id="ARBA00022729"/>
    </source>
</evidence>
<organism evidence="11 12">
    <name type="scientific">Rubus argutus</name>
    <name type="common">Southern blackberry</name>
    <dbReference type="NCBI Taxonomy" id="59490"/>
    <lineage>
        <taxon>Eukaryota</taxon>
        <taxon>Viridiplantae</taxon>
        <taxon>Streptophyta</taxon>
        <taxon>Embryophyta</taxon>
        <taxon>Tracheophyta</taxon>
        <taxon>Spermatophyta</taxon>
        <taxon>Magnoliopsida</taxon>
        <taxon>eudicotyledons</taxon>
        <taxon>Gunneridae</taxon>
        <taxon>Pentapetalae</taxon>
        <taxon>rosids</taxon>
        <taxon>fabids</taxon>
        <taxon>Rosales</taxon>
        <taxon>Rosaceae</taxon>
        <taxon>Rosoideae</taxon>
        <taxon>Rosoideae incertae sedis</taxon>
        <taxon>Rubus</taxon>
    </lineage>
</organism>
<feature type="signal peptide" evidence="9">
    <location>
        <begin position="1"/>
        <end position="26"/>
    </location>
</feature>
<keyword evidence="4" id="KW-0708">Seed storage protein</keyword>
<evidence type="ECO:0000256" key="8">
    <source>
        <dbReference type="SAM" id="MobiDB-lite"/>
    </source>
</evidence>
<evidence type="ECO:0000256" key="1">
    <source>
        <dbReference type="ARBA" id="ARBA00007178"/>
    </source>
</evidence>
<dbReference type="CDD" id="cd02242">
    <property type="entry name" value="cupin_11S_legumin_N"/>
    <property type="match status" value="1"/>
</dbReference>
<evidence type="ECO:0000256" key="9">
    <source>
        <dbReference type="SAM" id="SignalP"/>
    </source>
</evidence>
<comment type="subunit">
    <text evidence="6">Hexamer of two trimers; each subunit is composed of an acidic and a basic chain derived from a single precursor and linked by a disulfide bond.</text>
</comment>
<proteinExistence type="inferred from homology"/>
<evidence type="ECO:0000256" key="5">
    <source>
        <dbReference type="ARBA" id="ARBA00023157"/>
    </source>
</evidence>
<dbReference type="PANTHER" id="PTHR31189:SF35">
    <property type="entry name" value="12S SEED STORAGE PROTEIN CRB"/>
    <property type="match status" value="1"/>
</dbReference>
<comment type="similarity">
    <text evidence="1">Belongs to the 11S seed storage protein (globulins) family.</text>
</comment>
<dbReference type="CDD" id="cd02243">
    <property type="entry name" value="cupin_11S_legumin_C"/>
    <property type="match status" value="1"/>
</dbReference>
<evidence type="ECO:0000313" key="12">
    <source>
        <dbReference type="Proteomes" id="UP001457282"/>
    </source>
</evidence>
<dbReference type="InterPro" id="IPR050253">
    <property type="entry name" value="Seed_Storage-Functional"/>
</dbReference>
<dbReference type="InterPro" id="IPR006044">
    <property type="entry name" value="11S_seedstore_pln"/>
</dbReference>
<evidence type="ECO:0000256" key="6">
    <source>
        <dbReference type="ARBA" id="ARBA00062468"/>
    </source>
</evidence>
<keyword evidence="12" id="KW-1185">Reference proteome</keyword>
<dbReference type="SMART" id="SM00835">
    <property type="entry name" value="Cupin_1"/>
    <property type="match status" value="2"/>
</dbReference>
<dbReference type="AlphaFoldDB" id="A0AAW1Y7G9"/>
<comment type="caution">
    <text evidence="11">The sequence shown here is derived from an EMBL/GenBank/DDBJ whole genome shotgun (WGS) entry which is preliminary data.</text>
</comment>
<protein>
    <recommendedName>
        <fullName evidence="7">11S seed storage protein</fullName>
    </recommendedName>
</protein>
<dbReference type="PANTHER" id="PTHR31189">
    <property type="entry name" value="OS03G0336100 PROTEIN-RELATED"/>
    <property type="match status" value="1"/>
</dbReference>
<dbReference type="InterPro" id="IPR006045">
    <property type="entry name" value="Cupin_1"/>
</dbReference>
<feature type="chain" id="PRO_5043318229" description="11S seed storage protein" evidence="9">
    <location>
        <begin position="27"/>
        <end position="477"/>
    </location>
</feature>
<keyword evidence="3" id="KW-0758">Storage protein</keyword>
<feature type="domain" description="Cupin type-1" evidence="10">
    <location>
        <begin position="44"/>
        <end position="247"/>
    </location>
</feature>
<dbReference type="GO" id="GO:0034214">
    <property type="term" value="P:protein hexamerization"/>
    <property type="evidence" value="ECO:0007669"/>
    <property type="project" value="UniProtKB-ARBA"/>
</dbReference>
<feature type="region of interest" description="Disordered" evidence="8">
    <location>
        <begin position="200"/>
        <end position="223"/>
    </location>
</feature>
<dbReference type="PRINTS" id="PR00439">
    <property type="entry name" value="11SGLOBULIN"/>
</dbReference>
<dbReference type="Proteomes" id="UP001457282">
    <property type="component" value="Unassembled WGS sequence"/>
</dbReference>
<dbReference type="InterPro" id="IPR011051">
    <property type="entry name" value="RmlC_Cupin_sf"/>
</dbReference>
<dbReference type="FunFam" id="2.60.120.10:FF:000073">
    <property type="entry name" value="Glycinin G1"/>
    <property type="match status" value="1"/>
</dbReference>